<dbReference type="PANTHER" id="PTHR46167">
    <property type="entry name" value="N-LYSINE METHYLTRANSFERASE KMT5A"/>
    <property type="match status" value="1"/>
</dbReference>
<dbReference type="Proteomes" id="UP001515480">
    <property type="component" value="Unassembled WGS sequence"/>
</dbReference>
<comment type="caution">
    <text evidence="3">The sequence shown here is derived from an EMBL/GenBank/DDBJ whole genome shotgun (WGS) entry which is preliminary data.</text>
</comment>
<dbReference type="Gene3D" id="2.170.270.10">
    <property type="entry name" value="SET domain"/>
    <property type="match status" value="1"/>
</dbReference>
<organism evidence="3 4">
    <name type="scientific">Prymnesium parvum</name>
    <name type="common">Toxic golden alga</name>
    <dbReference type="NCBI Taxonomy" id="97485"/>
    <lineage>
        <taxon>Eukaryota</taxon>
        <taxon>Haptista</taxon>
        <taxon>Haptophyta</taxon>
        <taxon>Prymnesiophyceae</taxon>
        <taxon>Prymnesiales</taxon>
        <taxon>Prymnesiaceae</taxon>
        <taxon>Prymnesium</taxon>
    </lineage>
</organism>
<evidence type="ECO:0000313" key="4">
    <source>
        <dbReference type="Proteomes" id="UP001515480"/>
    </source>
</evidence>
<sequence length="218" mass="24757">MVTRCNWSHCAWRDATRLHVEPLDPWAWRPDVPDLRVRVAPSPLKGLGVFADQPCGPGRHVGRYVGELLNLTQLLDRYAAEPPVYVYRLSASWSIDARASTHFSRWINHDAQPNLHARPSASRRRVELLAMRPVRVGDELTVDYGLGYWRARAERPAEHTDARIAAAGWGEEPPRAAASHREEVRPMGRRDRSWRAWRSGPGKRSNQTCEGQEGCSLL</sequence>
<dbReference type="Pfam" id="PF00856">
    <property type="entry name" value="SET"/>
    <property type="match status" value="1"/>
</dbReference>
<dbReference type="SUPFAM" id="SSF82199">
    <property type="entry name" value="SET domain"/>
    <property type="match status" value="1"/>
</dbReference>
<gene>
    <name evidence="3" type="ORF">AB1Y20_007818</name>
</gene>
<dbReference type="SMART" id="SM00317">
    <property type="entry name" value="SET"/>
    <property type="match status" value="1"/>
</dbReference>
<protein>
    <recommendedName>
        <fullName evidence="2">SET domain-containing protein</fullName>
    </recommendedName>
</protein>
<dbReference type="GO" id="GO:0042799">
    <property type="term" value="F:histone H4K20 methyltransferase activity"/>
    <property type="evidence" value="ECO:0007669"/>
    <property type="project" value="TreeGrafter"/>
</dbReference>
<dbReference type="EMBL" id="JBGBPQ010000018">
    <property type="protein sequence ID" value="KAL1506954.1"/>
    <property type="molecule type" value="Genomic_DNA"/>
</dbReference>
<feature type="domain" description="SET" evidence="2">
    <location>
        <begin position="35"/>
        <end position="145"/>
    </location>
</feature>
<keyword evidence="4" id="KW-1185">Reference proteome</keyword>
<dbReference type="InterPro" id="IPR051760">
    <property type="entry name" value="KMT5A"/>
</dbReference>
<dbReference type="GO" id="GO:0005700">
    <property type="term" value="C:polytene chromosome"/>
    <property type="evidence" value="ECO:0007669"/>
    <property type="project" value="TreeGrafter"/>
</dbReference>
<evidence type="ECO:0000256" key="1">
    <source>
        <dbReference type="SAM" id="MobiDB-lite"/>
    </source>
</evidence>
<name>A0AB34ITU6_PRYPA</name>
<reference evidence="3 4" key="1">
    <citation type="journal article" date="2024" name="Science">
        <title>Giant polyketide synthase enzymes in the biosynthesis of giant marine polyether toxins.</title>
        <authorList>
            <person name="Fallon T.R."/>
            <person name="Shende V.V."/>
            <person name="Wierzbicki I.H."/>
            <person name="Pendleton A.L."/>
            <person name="Watervoot N.F."/>
            <person name="Auber R.P."/>
            <person name="Gonzalez D.J."/>
            <person name="Wisecaver J.H."/>
            <person name="Moore B.S."/>
        </authorList>
    </citation>
    <scope>NUCLEOTIDE SEQUENCE [LARGE SCALE GENOMIC DNA]</scope>
    <source>
        <strain evidence="3 4">12B1</strain>
    </source>
</reference>
<feature type="region of interest" description="Disordered" evidence="1">
    <location>
        <begin position="168"/>
        <end position="218"/>
    </location>
</feature>
<dbReference type="InterPro" id="IPR046341">
    <property type="entry name" value="SET_dom_sf"/>
</dbReference>
<dbReference type="PROSITE" id="PS50280">
    <property type="entry name" value="SET"/>
    <property type="match status" value="1"/>
</dbReference>
<dbReference type="GO" id="GO:0006357">
    <property type="term" value="P:regulation of transcription by RNA polymerase II"/>
    <property type="evidence" value="ECO:0007669"/>
    <property type="project" value="TreeGrafter"/>
</dbReference>
<evidence type="ECO:0000259" key="2">
    <source>
        <dbReference type="PROSITE" id="PS50280"/>
    </source>
</evidence>
<accession>A0AB34ITU6</accession>
<dbReference type="PANTHER" id="PTHR46167:SF1">
    <property type="entry name" value="N-LYSINE METHYLTRANSFERASE KMT5A"/>
    <property type="match status" value="1"/>
</dbReference>
<dbReference type="InterPro" id="IPR001214">
    <property type="entry name" value="SET_dom"/>
</dbReference>
<dbReference type="AlphaFoldDB" id="A0AB34ITU6"/>
<feature type="compositionally biased region" description="Basic and acidic residues" evidence="1">
    <location>
        <begin position="179"/>
        <end position="194"/>
    </location>
</feature>
<dbReference type="GO" id="GO:0005634">
    <property type="term" value="C:nucleus"/>
    <property type="evidence" value="ECO:0007669"/>
    <property type="project" value="TreeGrafter"/>
</dbReference>
<proteinExistence type="predicted"/>
<evidence type="ECO:0000313" key="3">
    <source>
        <dbReference type="EMBL" id="KAL1506954.1"/>
    </source>
</evidence>